<proteinExistence type="predicted"/>
<dbReference type="GO" id="GO:0003676">
    <property type="term" value="F:nucleic acid binding"/>
    <property type="evidence" value="ECO:0007669"/>
    <property type="project" value="InterPro"/>
</dbReference>
<dbReference type="PANTHER" id="PTHR33116">
    <property type="entry name" value="REVERSE TRANSCRIPTASE ZINC-BINDING DOMAIN-CONTAINING PROTEIN-RELATED-RELATED"/>
    <property type="match status" value="1"/>
</dbReference>
<feature type="domain" description="Reverse transcriptase" evidence="1">
    <location>
        <begin position="320"/>
        <end position="607"/>
    </location>
</feature>
<dbReference type="EMBL" id="OIVN01002491">
    <property type="protein sequence ID" value="SPD04076.1"/>
    <property type="molecule type" value="Genomic_DNA"/>
</dbReference>
<reference evidence="2" key="1">
    <citation type="submission" date="2018-02" db="EMBL/GenBank/DDBJ databases">
        <authorList>
            <person name="Cohen D.B."/>
            <person name="Kent A.D."/>
        </authorList>
    </citation>
    <scope>NUCLEOTIDE SEQUENCE</scope>
</reference>
<gene>
    <name evidence="2" type="ORF">FSB_LOCUS31958</name>
</gene>
<dbReference type="Gene3D" id="3.60.10.10">
    <property type="entry name" value="Endonuclease/exonuclease/phosphatase"/>
    <property type="match status" value="1"/>
</dbReference>
<dbReference type="Pfam" id="PF13966">
    <property type="entry name" value="zf-RVT"/>
    <property type="match status" value="1"/>
</dbReference>
<name>A0A2N9GNN9_FAGSY</name>
<dbReference type="InterPro" id="IPR000477">
    <property type="entry name" value="RT_dom"/>
</dbReference>
<accession>A0A2N9GNN9</accession>
<dbReference type="GO" id="GO:0004523">
    <property type="term" value="F:RNA-DNA hybrid ribonuclease activity"/>
    <property type="evidence" value="ECO:0007669"/>
    <property type="project" value="InterPro"/>
</dbReference>
<sequence length="1044" mass="120048">MKALGWNCRGICNTSTVRALRAHLKGHHPEIIFLSETKADEVRMEKVRKSIGFTDMKVISSNGRAGGLCMMWLDSVKVNVIEFDDHIIAIEIIDGVCDWVLVGFYGPPYAVKRKGVWENLSAFLESVKGPWAWKEEIRGSECVKLYRKQHNTRRALKKWNKEVFGYCQTRISNLMQQIQEIQKKENSEENFKIEASLQSELNEWLLRNEVMWRQKSRETWLREGDKNSKFFHLSTVIRRRRNAINIIKSDGGEWITEKKRIREHFQAKFIEHFSEEEVEFPPDLEGLVPHSITTEENEELCRIPTPQEIKKALFDMPTLKAPRPRRLLPEVNNSSIVLIPKIPNPTSVNHFRPISLCNVVYKTIAKILVARIRPLLHKLISPCQSAFIPGRWIAENGVIVHEMLHSFKKRKVKNGLMAIKLDLQKAYDRVNWNFLQAVLRNFGFNDIFVGWIMECITSVSYALLINGGKTKSFIPSRGLRQGDPLFPYLFILSQDILSRIIENQFNGGGLSGVKASIGSPAITHVMYADDIVMFSKATRNEASNLNHCIEKYCKWSGQLAQALPTYTMSIFEVPKKICENLDAVTRRFWWNPKTPSGRFLAWKSWDALCLPKKDGGLGFRKNKNFNKALLAKLAWMVVSNRNSICMKLVRSKYKVRGDWLFKDPVKNSSPLWRAIEKTKKLITKGACFFVGDGTSINVWKDPWIPWLQDFKARPKNDNDQQFPIMVSSLIDSNSHCWKQELLEQLFDSTTKEAINKITIPLRPRNDKIVWLLEKNGLFSVKSAYNLCQNLPNTNQNAVEWSKIWKLKAHERSKMFLWRIAANVLPTKDLLAKRVGNMDTLCNLCNEEVETCSHLFFKCNVARAIWYGCKWSLRSDEINVNRNEEIVKIVIDPPWKLPKESREQVSLQMIITLEAIWNLRNQITHNGGEINLISTIKGIEARVQEFLLSQELPPQHIHMDVTKWSTPPPNVVKLNVDAAILRNHSTLAVIARNDKGEVLKAWAKQSKCCDPLQAETSAILWALQLAASESFMHIIIEGDAKEGSK</sequence>
<dbReference type="InterPro" id="IPR002156">
    <property type="entry name" value="RNaseH_domain"/>
</dbReference>
<dbReference type="InterPro" id="IPR044730">
    <property type="entry name" value="RNase_H-like_dom_plant"/>
</dbReference>
<dbReference type="Gene3D" id="3.30.420.10">
    <property type="entry name" value="Ribonuclease H-like superfamily/Ribonuclease H"/>
    <property type="match status" value="1"/>
</dbReference>
<protein>
    <recommendedName>
        <fullName evidence="1">Reverse transcriptase domain-containing protein</fullName>
    </recommendedName>
</protein>
<dbReference type="CDD" id="cd06222">
    <property type="entry name" value="RNase_H_like"/>
    <property type="match status" value="1"/>
</dbReference>
<evidence type="ECO:0000313" key="2">
    <source>
        <dbReference type="EMBL" id="SPD04076.1"/>
    </source>
</evidence>
<dbReference type="SUPFAM" id="SSF56219">
    <property type="entry name" value="DNase I-like"/>
    <property type="match status" value="1"/>
</dbReference>
<dbReference type="Pfam" id="PF00078">
    <property type="entry name" value="RVT_1"/>
    <property type="match status" value="1"/>
</dbReference>
<evidence type="ECO:0000259" key="1">
    <source>
        <dbReference type="PROSITE" id="PS50878"/>
    </source>
</evidence>
<dbReference type="CDD" id="cd01650">
    <property type="entry name" value="RT_nLTR_like"/>
    <property type="match status" value="1"/>
</dbReference>
<dbReference type="PROSITE" id="PS50878">
    <property type="entry name" value="RT_POL"/>
    <property type="match status" value="1"/>
</dbReference>
<dbReference type="AlphaFoldDB" id="A0A2N9GNN9"/>
<dbReference type="Pfam" id="PF13456">
    <property type="entry name" value="RVT_3"/>
    <property type="match status" value="1"/>
</dbReference>
<dbReference type="InterPro" id="IPR026960">
    <property type="entry name" value="RVT-Znf"/>
</dbReference>
<dbReference type="InterPro" id="IPR036397">
    <property type="entry name" value="RNaseH_sf"/>
</dbReference>
<dbReference type="InterPro" id="IPR043502">
    <property type="entry name" value="DNA/RNA_pol_sf"/>
</dbReference>
<organism evidence="2">
    <name type="scientific">Fagus sylvatica</name>
    <name type="common">Beechnut</name>
    <dbReference type="NCBI Taxonomy" id="28930"/>
    <lineage>
        <taxon>Eukaryota</taxon>
        <taxon>Viridiplantae</taxon>
        <taxon>Streptophyta</taxon>
        <taxon>Embryophyta</taxon>
        <taxon>Tracheophyta</taxon>
        <taxon>Spermatophyta</taxon>
        <taxon>Magnoliopsida</taxon>
        <taxon>eudicotyledons</taxon>
        <taxon>Gunneridae</taxon>
        <taxon>Pentapetalae</taxon>
        <taxon>rosids</taxon>
        <taxon>fabids</taxon>
        <taxon>Fagales</taxon>
        <taxon>Fagaceae</taxon>
        <taxon>Fagus</taxon>
    </lineage>
</organism>
<dbReference type="InterPro" id="IPR036691">
    <property type="entry name" value="Endo/exonu/phosph_ase_sf"/>
</dbReference>
<dbReference type="SUPFAM" id="SSF56672">
    <property type="entry name" value="DNA/RNA polymerases"/>
    <property type="match status" value="1"/>
</dbReference>
<dbReference type="PANTHER" id="PTHR33116:SF86">
    <property type="entry name" value="REVERSE TRANSCRIPTASE DOMAIN-CONTAINING PROTEIN"/>
    <property type="match status" value="1"/>
</dbReference>